<keyword evidence="11" id="KW-0284">Flavonoid biosynthesis</keyword>
<protein>
    <submittedName>
        <fullName evidence="15">Cytochrome P450 93A1</fullName>
    </submittedName>
</protein>
<evidence type="ECO:0000256" key="12">
    <source>
        <dbReference type="PIRSR" id="PIRSR602401-1"/>
    </source>
</evidence>
<evidence type="ECO:0000256" key="4">
    <source>
        <dbReference type="ARBA" id="ARBA00010617"/>
    </source>
</evidence>
<evidence type="ECO:0000256" key="3">
    <source>
        <dbReference type="ARBA" id="ARBA00004966"/>
    </source>
</evidence>
<evidence type="ECO:0000256" key="14">
    <source>
        <dbReference type="SAM" id="Phobius"/>
    </source>
</evidence>
<organism evidence="15">
    <name type="scientific">Anthurium amnicola</name>
    <dbReference type="NCBI Taxonomy" id="1678845"/>
    <lineage>
        <taxon>Eukaryota</taxon>
        <taxon>Viridiplantae</taxon>
        <taxon>Streptophyta</taxon>
        <taxon>Embryophyta</taxon>
        <taxon>Tracheophyta</taxon>
        <taxon>Spermatophyta</taxon>
        <taxon>Magnoliopsida</taxon>
        <taxon>Liliopsida</taxon>
        <taxon>Araceae</taxon>
        <taxon>Pothoideae</taxon>
        <taxon>Potheae</taxon>
        <taxon>Anthurium</taxon>
    </lineage>
</organism>
<evidence type="ECO:0000256" key="9">
    <source>
        <dbReference type="ARBA" id="ARBA00023033"/>
    </source>
</evidence>
<evidence type="ECO:0000256" key="7">
    <source>
        <dbReference type="ARBA" id="ARBA00023002"/>
    </source>
</evidence>
<dbReference type="EMBL" id="GDJX01000054">
    <property type="protein sequence ID" value="JAT67882.1"/>
    <property type="molecule type" value="Transcribed_RNA"/>
</dbReference>
<keyword evidence="9 13" id="KW-0503">Monooxygenase</keyword>
<dbReference type="PANTHER" id="PTHR47943:SF8">
    <property type="entry name" value="CYTOCHROME P450"/>
    <property type="match status" value="1"/>
</dbReference>
<keyword evidence="14" id="KW-0812">Transmembrane</keyword>
<dbReference type="Pfam" id="PF00067">
    <property type="entry name" value="p450"/>
    <property type="match status" value="1"/>
</dbReference>
<dbReference type="InterPro" id="IPR017972">
    <property type="entry name" value="Cyt_P450_CS"/>
</dbReference>
<evidence type="ECO:0000256" key="11">
    <source>
        <dbReference type="ARBA" id="ARBA00023241"/>
    </source>
</evidence>
<evidence type="ECO:0000256" key="10">
    <source>
        <dbReference type="ARBA" id="ARBA00023136"/>
    </source>
</evidence>
<dbReference type="InterPro" id="IPR001128">
    <property type="entry name" value="Cyt_P450"/>
</dbReference>
<dbReference type="InterPro" id="IPR036396">
    <property type="entry name" value="Cyt_P450_sf"/>
</dbReference>
<dbReference type="SUPFAM" id="SSF48264">
    <property type="entry name" value="Cytochrome P450"/>
    <property type="match status" value="1"/>
</dbReference>
<dbReference type="PRINTS" id="PR00463">
    <property type="entry name" value="EP450I"/>
</dbReference>
<reference evidence="15" key="1">
    <citation type="submission" date="2015-07" db="EMBL/GenBank/DDBJ databases">
        <title>Transcriptome Assembly of Anthurium amnicola.</title>
        <authorList>
            <person name="Suzuki J."/>
        </authorList>
    </citation>
    <scope>NUCLEOTIDE SEQUENCE</scope>
</reference>
<evidence type="ECO:0000256" key="5">
    <source>
        <dbReference type="ARBA" id="ARBA00022617"/>
    </source>
</evidence>
<comment type="pathway">
    <text evidence="3">Secondary metabolite biosynthesis; flavonoid biosynthesis.</text>
</comment>
<comment type="cofactor">
    <cofactor evidence="1 12">
        <name>heme</name>
        <dbReference type="ChEBI" id="CHEBI:30413"/>
    </cofactor>
</comment>
<evidence type="ECO:0000256" key="1">
    <source>
        <dbReference type="ARBA" id="ARBA00001971"/>
    </source>
</evidence>
<evidence type="ECO:0000256" key="2">
    <source>
        <dbReference type="ARBA" id="ARBA00004370"/>
    </source>
</evidence>
<dbReference type="PANTHER" id="PTHR47943">
    <property type="entry name" value="CYTOCHROME P450 93A3-LIKE"/>
    <property type="match status" value="1"/>
</dbReference>
<dbReference type="PRINTS" id="PR00385">
    <property type="entry name" value="P450"/>
</dbReference>
<keyword evidence="7 13" id="KW-0560">Oxidoreductase</keyword>
<dbReference type="GO" id="GO:0016705">
    <property type="term" value="F:oxidoreductase activity, acting on paired donors, with incorporation or reduction of molecular oxygen"/>
    <property type="evidence" value="ECO:0007669"/>
    <property type="project" value="InterPro"/>
</dbReference>
<accession>A0A1D1ZLN6</accession>
<feature type="transmembrane region" description="Helical" evidence="14">
    <location>
        <begin position="35"/>
        <end position="52"/>
    </location>
</feature>
<dbReference type="GO" id="GO:0005506">
    <property type="term" value="F:iron ion binding"/>
    <property type="evidence" value="ECO:0007669"/>
    <property type="project" value="InterPro"/>
</dbReference>
<proteinExistence type="inferred from homology"/>
<dbReference type="InterPro" id="IPR002401">
    <property type="entry name" value="Cyt_P450_E_grp-I"/>
</dbReference>
<name>A0A1D1ZLN6_9ARAE</name>
<dbReference type="GO" id="GO:0020037">
    <property type="term" value="F:heme binding"/>
    <property type="evidence" value="ECO:0007669"/>
    <property type="project" value="InterPro"/>
</dbReference>
<dbReference type="GO" id="GO:0016020">
    <property type="term" value="C:membrane"/>
    <property type="evidence" value="ECO:0007669"/>
    <property type="project" value="UniProtKB-SubCell"/>
</dbReference>
<dbReference type="AlphaFoldDB" id="A0A1D1ZLN6"/>
<comment type="similarity">
    <text evidence="4 13">Belongs to the cytochrome P450 family.</text>
</comment>
<keyword evidence="6 12" id="KW-0479">Metal-binding</keyword>
<sequence length="516" mass="57826">MSSRTIYEFAVYPRKATSHFQFRTRSSSGSAMEEFLHLLPVAFLLCLITLFFSSRKLYSNPKSKPNLPPSPAALPVIGHLHHLLLLGPSLHRAFHKLSARLGPLLYLRLGSVPCVVASDADAAREFLRAHELSFCDRPYSQAVTRLNYGDAGFVFAAHGDYWRFMRRLCVTELLGGRTLERLRWIRGEETRRFFQTLQGKAEKGEEVDVGAELMRLTSNVVGRMVMSKRCSATDGEAEGVRKLVEEASELAGKFNLADFFGFCKKLDLQGLQKRCDDLHLRFDNFMEGVLREKEGLRRREEATGAAGSEHGGMKDLEDTLMDIAEDEGAEIKLTRDNIKSFVHDLFGAGTDTSAIAMEWAMAELINHPAIMQRAREEIDWVVGASRVVDESDVPNLPFLQAIIRETLRLHPALPVLMRRSTRQCEVMGYDIPAEATIFVNVWAVGRDPKQWEDPLEFRPERFFLGEEGRSAGVDVRGQHFQLLPFGSGRRVCPGTSLALQLMETTVALMCSASSGG</sequence>
<keyword evidence="8 12" id="KW-0408">Iron</keyword>
<dbReference type="Gene3D" id="1.10.630.10">
    <property type="entry name" value="Cytochrome P450"/>
    <property type="match status" value="1"/>
</dbReference>
<keyword evidence="10 14" id="KW-0472">Membrane</keyword>
<gene>
    <name evidence="15" type="primary">CYP93A1_8</name>
    <name evidence="15" type="ORF">g.38973</name>
</gene>
<dbReference type="FunFam" id="1.10.630.10:FF:000019">
    <property type="entry name" value="Cytochrome P450 family protein"/>
    <property type="match status" value="1"/>
</dbReference>
<evidence type="ECO:0000256" key="6">
    <source>
        <dbReference type="ARBA" id="ARBA00022723"/>
    </source>
</evidence>
<dbReference type="GO" id="GO:0009813">
    <property type="term" value="P:flavonoid biosynthetic process"/>
    <property type="evidence" value="ECO:0007669"/>
    <property type="project" value="UniProtKB-KW"/>
</dbReference>
<keyword evidence="5 12" id="KW-0349">Heme</keyword>
<dbReference type="PROSITE" id="PS00086">
    <property type="entry name" value="CYTOCHROME_P450"/>
    <property type="match status" value="1"/>
</dbReference>
<comment type="subcellular location">
    <subcellularLocation>
        <location evidence="2">Membrane</location>
    </subcellularLocation>
</comment>
<evidence type="ECO:0000256" key="8">
    <source>
        <dbReference type="ARBA" id="ARBA00023004"/>
    </source>
</evidence>
<evidence type="ECO:0000313" key="15">
    <source>
        <dbReference type="EMBL" id="JAT67882.1"/>
    </source>
</evidence>
<feature type="binding site" description="axial binding residue" evidence="12">
    <location>
        <position position="492"/>
    </location>
    <ligand>
        <name>heme</name>
        <dbReference type="ChEBI" id="CHEBI:30413"/>
    </ligand>
    <ligandPart>
        <name>Fe</name>
        <dbReference type="ChEBI" id="CHEBI:18248"/>
    </ligandPart>
</feature>
<keyword evidence="14" id="KW-1133">Transmembrane helix</keyword>
<evidence type="ECO:0000256" key="13">
    <source>
        <dbReference type="RuleBase" id="RU000461"/>
    </source>
</evidence>
<dbReference type="GO" id="GO:0004497">
    <property type="term" value="F:monooxygenase activity"/>
    <property type="evidence" value="ECO:0007669"/>
    <property type="project" value="UniProtKB-KW"/>
</dbReference>